<comment type="caution">
    <text evidence="8">The sequence shown here is derived from an EMBL/GenBank/DDBJ whole genome shotgun (WGS) entry which is preliminary data.</text>
</comment>
<dbReference type="PANTHER" id="PTHR33452:SF4">
    <property type="entry name" value="BLL4328 PROTEIN"/>
    <property type="match status" value="1"/>
</dbReference>
<reference evidence="8" key="1">
    <citation type="journal article" date="2020" name="mSystems">
        <title>Genome- and Community-Level Interaction Insights into Carbon Utilization and Element Cycling Functions of Hydrothermarchaeota in Hydrothermal Sediment.</title>
        <authorList>
            <person name="Zhou Z."/>
            <person name="Liu Y."/>
            <person name="Xu W."/>
            <person name="Pan J."/>
            <person name="Luo Z.H."/>
            <person name="Li M."/>
        </authorList>
    </citation>
    <scope>NUCLEOTIDE SEQUENCE [LARGE SCALE GENOMIC DNA]</scope>
    <source>
        <strain evidence="8">SpSt-243</strain>
    </source>
</reference>
<evidence type="ECO:0000313" key="8">
    <source>
        <dbReference type="EMBL" id="HEB44029.1"/>
    </source>
</evidence>
<dbReference type="GO" id="GO:0005886">
    <property type="term" value="C:plasma membrane"/>
    <property type="evidence" value="ECO:0007669"/>
    <property type="project" value="UniProtKB-SubCell"/>
</dbReference>
<evidence type="ECO:0000256" key="3">
    <source>
        <dbReference type="ARBA" id="ARBA00022475"/>
    </source>
</evidence>
<accession>A0A7C1P7E1</accession>
<keyword evidence="6 7" id="KW-0472">Membrane</keyword>
<dbReference type="Pfam" id="PF07681">
    <property type="entry name" value="DoxX"/>
    <property type="match status" value="1"/>
</dbReference>
<dbReference type="InterPro" id="IPR032808">
    <property type="entry name" value="DoxX"/>
</dbReference>
<evidence type="ECO:0000256" key="6">
    <source>
        <dbReference type="ARBA" id="ARBA00023136"/>
    </source>
</evidence>
<comment type="similarity">
    <text evidence="2">Belongs to the DoxX family.</text>
</comment>
<feature type="transmembrane region" description="Helical" evidence="7">
    <location>
        <begin position="46"/>
        <end position="64"/>
    </location>
</feature>
<feature type="transmembrane region" description="Helical" evidence="7">
    <location>
        <begin position="71"/>
        <end position="88"/>
    </location>
</feature>
<feature type="transmembrane region" description="Helical" evidence="7">
    <location>
        <begin position="100"/>
        <end position="122"/>
    </location>
</feature>
<evidence type="ECO:0000256" key="1">
    <source>
        <dbReference type="ARBA" id="ARBA00004651"/>
    </source>
</evidence>
<keyword evidence="5 7" id="KW-1133">Transmembrane helix</keyword>
<dbReference type="EMBL" id="DSKI01000522">
    <property type="protein sequence ID" value="HEB44029.1"/>
    <property type="molecule type" value="Genomic_DNA"/>
</dbReference>
<evidence type="ECO:0000256" key="4">
    <source>
        <dbReference type="ARBA" id="ARBA00022692"/>
    </source>
</evidence>
<dbReference type="AlphaFoldDB" id="A0A7C1P7E1"/>
<evidence type="ECO:0000256" key="2">
    <source>
        <dbReference type="ARBA" id="ARBA00006679"/>
    </source>
</evidence>
<keyword evidence="3" id="KW-1003">Cell membrane</keyword>
<gene>
    <name evidence="8" type="ORF">ENP70_10110</name>
</gene>
<evidence type="ECO:0000256" key="5">
    <source>
        <dbReference type="ARBA" id="ARBA00022989"/>
    </source>
</evidence>
<organism evidence="8">
    <name type="scientific">Agrobacterium albertimagni</name>
    <dbReference type="NCBI Taxonomy" id="147266"/>
    <lineage>
        <taxon>Bacteria</taxon>
        <taxon>Pseudomonadati</taxon>
        <taxon>Pseudomonadota</taxon>
        <taxon>Alphaproteobacteria</taxon>
        <taxon>Hyphomicrobiales</taxon>
        <taxon>Rhizobiaceae</taxon>
        <taxon>Rhizobium/Agrobacterium group</taxon>
        <taxon>Agrobacterium</taxon>
    </lineage>
</organism>
<dbReference type="PANTHER" id="PTHR33452">
    <property type="entry name" value="OXIDOREDUCTASE CATD-RELATED"/>
    <property type="match status" value="1"/>
</dbReference>
<keyword evidence="4 7" id="KW-0812">Transmembrane</keyword>
<feature type="transmembrane region" description="Helical" evidence="7">
    <location>
        <begin position="12"/>
        <end position="34"/>
    </location>
</feature>
<evidence type="ECO:0000256" key="7">
    <source>
        <dbReference type="SAM" id="Phobius"/>
    </source>
</evidence>
<dbReference type="InterPro" id="IPR051907">
    <property type="entry name" value="DoxX-like_oxidoreductase"/>
</dbReference>
<protein>
    <submittedName>
        <fullName evidence="8">DoxX family protein</fullName>
    </submittedName>
</protein>
<proteinExistence type="inferred from homology"/>
<name>A0A7C1P7E1_9HYPH</name>
<comment type="subcellular location">
    <subcellularLocation>
        <location evidence="1">Cell membrane</location>
        <topology evidence="1">Multi-pass membrane protein</topology>
    </subcellularLocation>
</comment>
<sequence>MDQNLASARPYVLSILRIAFGLIIFSFGMAKIFHFHAGPFMPPVGSLSWVAGLIELILGFLFLIGLQTRSAAFVLSGLMATAYFIAHFPKGFFPTENGGFTAVVFCFVFLYFVTSGPGPISIDAKLRQEQRG</sequence>